<protein>
    <submittedName>
        <fullName evidence="2">Uncharacterized protein</fullName>
    </submittedName>
</protein>
<dbReference type="EMBL" id="UFSO01000002">
    <property type="protein sequence ID" value="SSY70089.1"/>
    <property type="molecule type" value="Genomic_DNA"/>
</dbReference>
<keyword evidence="3" id="KW-1185">Reference proteome</keyword>
<reference evidence="2 3" key="1">
    <citation type="submission" date="2018-06" db="EMBL/GenBank/DDBJ databases">
        <authorList>
            <consortium name="Pathogen Informatics"/>
            <person name="Doyle S."/>
        </authorList>
    </citation>
    <scope>NUCLEOTIDE SEQUENCE [LARGE SCALE GENOMIC DNA]</scope>
    <source>
        <strain evidence="2 3">NCTC10283</strain>
    </source>
</reference>
<keyword evidence="1" id="KW-0472">Membrane</keyword>
<proteinExistence type="predicted"/>
<sequence length="99" mass="11429">MDFFDSRILLKVLIPALALIFWVMVRTPIPNPTQDDVKRIVSADKTGQYPAGHIDYTECRQSSKGTAQCYFSIKNNKGEVLDEFGMKLIYQDKQWELNK</sequence>
<dbReference type="Proteomes" id="UP000254209">
    <property type="component" value="Unassembled WGS sequence"/>
</dbReference>
<gene>
    <name evidence="2" type="ORF">NCTC10283_00153</name>
</gene>
<dbReference type="RefSeq" id="WP_034292331.1">
    <property type="nucleotide sequence ID" value="NZ_CP091519.2"/>
</dbReference>
<dbReference type="AlphaFoldDB" id="A0A376BK47"/>
<evidence type="ECO:0000313" key="3">
    <source>
        <dbReference type="Proteomes" id="UP000254209"/>
    </source>
</evidence>
<evidence type="ECO:0000313" key="2">
    <source>
        <dbReference type="EMBL" id="SSY70089.1"/>
    </source>
</evidence>
<name>A0A376BK47_9NEIS</name>
<organism evidence="2 3">
    <name type="scientific">Alysiella crassa</name>
    <dbReference type="NCBI Taxonomy" id="153491"/>
    <lineage>
        <taxon>Bacteria</taxon>
        <taxon>Pseudomonadati</taxon>
        <taxon>Pseudomonadota</taxon>
        <taxon>Betaproteobacteria</taxon>
        <taxon>Neisseriales</taxon>
        <taxon>Neisseriaceae</taxon>
        <taxon>Alysiella</taxon>
    </lineage>
</organism>
<feature type="transmembrane region" description="Helical" evidence="1">
    <location>
        <begin position="6"/>
        <end position="25"/>
    </location>
</feature>
<keyword evidence="1" id="KW-0812">Transmembrane</keyword>
<evidence type="ECO:0000256" key="1">
    <source>
        <dbReference type="SAM" id="Phobius"/>
    </source>
</evidence>
<keyword evidence="1" id="KW-1133">Transmembrane helix</keyword>
<accession>A0A376BK47</accession>